<dbReference type="GO" id="GO:0016788">
    <property type="term" value="F:hydrolase activity, acting on ester bonds"/>
    <property type="evidence" value="ECO:0007669"/>
    <property type="project" value="UniProtKB-ARBA"/>
</dbReference>
<feature type="chain" id="PRO_5003557567" evidence="1">
    <location>
        <begin position="22"/>
        <end position="404"/>
    </location>
</feature>
<sequence>MTIKKYIALLFLIAVSATVSAQLKSENYISQYGNLSHFFKCVRQNKKATVAFLGGSITNMDGWRNLVCDDLVKNYPGVKFKFINAGIPSLGSLPHAFRLQRDVLDKGDIDLLFIESAVNDKVNGTPAKIQQRALEGIIRHVHAANAKTDMVLMAFIDPEKIKEYAAGKIPAEVHLHQDLAKYYHLDFINLAKEISDRIAAREFTWDKDFVSLHPSPFGMRLYFNTIKTLLQKAAGDSKPTKSHFPAPIDQDSYIKGHFLDVHQSDALKADSLNLKADPGDSKFSIIEDWVPGDKVSTREGFVHIPVLQATRPGATCHINFKGRVIGIGVLSGPDAGLIHYSIDGKAYAPVNLYTDWSDGLHLPFYFILADDLKPGKHSLEIRPDIKSDKRSKGTAVRIFAFLEN</sequence>
<dbReference type="eggNOG" id="COG1073">
    <property type="taxonomic scope" value="Bacteria"/>
</dbReference>
<dbReference type="PANTHER" id="PTHR34407">
    <property type="entry name" value="EXPRESSED PROTEIN"/>
    <property type="match status" value="1"/>
</dbReference>
<dbReference type="STRING" id="714943.Mucpa_5018"/>
<evidence type="ECO:0000259" key="2">
    <source>
        <dbReference type="Pfam" id="PF13472"/>
    </source>
</evidence>
<dbReference type="InterPro" id="IPR013830">
    <property type="entry name" value="SGNH_hydro"/>
</dbReference>
<gene>
    <name evidence="3" type="ORF">Mucpa_5018</name>
</gene>
<dbReference type="Proteomes" id="UP000002774">
    <property type="component" value="Chromosome"/>
</dbReference>
<evidence type="ECO:0000313" key="4">
    <source>
        <dbReference type="Proteomes" id="UP000002774"/>
    </source>
</evidence>
<dbReference type="Pfam" id="PF13472">
    <property type="entry name" value="Lipase_GDSL_2"/>
    <property type="match status" value="1"/>
</dbReference>
<dbReference type="InterPro" id="IPR036514">
    <property type="entry name" value="SGNH_hydro_sf"/>
</dbReference>
<dbReference type="OrthoDB" id="9796689at2"/>
<proteinExistence type="predicted"/>
<feature type="domain" description="SGNH hydrolase-type esterase" evidence="2">
    <location>
        <begin position="52"/>
        <end position="221"/>
    </location>
</feature>
<dbReference type="EMBL" id="CM001403">
    <property type="protein sequence ID" value="EHQ29097.1"/>
    <property type="molecule type" value="Genomic_DNA"/>
</dbReference>
<keyword evidence="4" id="KW-1185">Reference proteome</keyword>
<dbReference type="HOGENOM" id="CLU_035115_1_0_10"/>
<dbReference type="PANTHER" id="PTHR34407:SF1">
    <property type="entry name" value="SGNH HYDROLASE-TYPE ESTERASE DOMAIN-CONTAINING PROTEIN"/>
    <property type="match status" value="1"/>
</dbReference>
<keyword evidence="3" id="KW-0378">Hydrolase</keyword>
<dbReference type="SUPFAM" id="SSF52266">
    <property type="entry name" value="SGNH hydrolase"/>
    <property type="match status" value="1"/>
</dbReference>
<name>H1Y959_9SPHI</name>
<dbReference type="AlphaFoldDB" id="H1Y959"/>
<keyword evidence="1" id="KW-0732">Signal</keyword>
<protein>
    <submittedName>
        <fullName evidence="3">Glycosyl hydrolase BNR repeat-containing protein</fullName>
    </submittedName>
</protein>
<dbReference type="RefSeq" id="WP_008510132.1">
    <property type="nucleotide sequence ID" value="NZ_CM001403.1"/>
</dbReference>
<dbReference type="Gene3D" id="3.40.50.1110">
    <property type="entry name" value="SGNH hydrolase"/>
    <property type="match status" value="1"/>
</dbReference>
<reference evidence="3" key="1">
    <citation type="submission" date="2011-09" db="EMBL/GenBank/DDBJ databases">
        <title>The permanent draft genome of Mucilaginibacter paludis DSM 18603.</title>
        <authorList>
            <consortium name="US DOE Joint Genome Institute (JGI-PGF)"/>
            <person name="Lucas S."/>
            <person name="Han J."/>
            <person name="Lapidus A."/>
            <person name="Bruce D."/>
            <person name="Goodwin L."/>
            <person name="Pitluck S."/>
            <person name="Peters L."/>
            <person name="Kyrpides N."/>
            <person name="Mavromatis K."/>
            <person name="Ivanova N."/>
            <person name="Mikhailova N."/>
            <person name="Held B."/>
            <person name="Detter J.C."/>
            <person name="Tapia R."/>
            <person name="Han C."/>
            <person name="Land M."/>
            <person name="Hauser L."/>
            <person name="Markowitz V."/>
            <person name="Cheng J.-F."/>
            <person name="Hugenholtz P."/>
            <person name="Woyke T."/>
            <person name="Wu D."/>
            <person name="Tindall B."/>
            <person name="Brambilla E."/>
            <person name="Klenk H.-P."/>
            <person name="Eisen J.A."/>
        </authorList>
    </citation>
    <scope>NUCLEOTIDE SEQUENCE [LARGE SCALE GENOMIC DNA]</scope>
    <source>
        <strain evidence="3">DSM 18603</strain>
    </source>
</reference>
<feature type="signal peptide" evidence="1">
    <location>
        <begin position="1"/>
        <end position="21"/>
    </location>
</feature>
<evidence type="ECO:0000313" key="3">
    <source>
        <dbReference type="EMBL" id="EHQ29097.1"/>
    </source>
</evidence>
<organism evidence="3 4">
    <name type="scientific">Mucilaginibacter paludis DSM 18603</name>
    <dbReference type="NCBI Taxonomy" id="714943"/>
    <lineage>
        <taxon>Bacteria</taxon>
        <taxon>Pseudomonadati</taxon>
        <taxon>Bacteroidota</taxon>
        <taxon>Sphingobacteriia</taxon>
        <taxon>Sphingobacteriales</taxon>
        <taxon>Sphingobacteriaceae</taxon>
        <taxon>Mucilaginibacter</taxon>
    </lineage>
</organism>
<dbReference type="CDD" id="cd00229">
    <property type="entry name" value="SGNH_hydrolase"/>
    <property type="match status" value="1"/>
</dbReference>
<evidence type="ECO:0000256" key="1">
    <source>
        <dbReference type="SAM" id="SignalP"/>
    </source>
</evidence>
<accession>H1Y959</accession>
<dbReference type="Gene3D" id="2.60.120.260">
    <property type="entry name" value="Galactose-binding domain-like"/>
    <property type="match status" value="1"/>
</dbReference>